<evidence type="ECO:0000313" key="1">
    <source>
        <dbReference type="EMBL" id="MPN09002.1"/>
    </source>
</evidence>
<dbReference type="AlphaFoldDB" id="A0A645F642"/>
<sequence length="61" mass="7501">MYKNELFEQYCQYYKRVTESVLFAATCRYAKTFDDNERESMQFLPEEFNHIEKIRELFGIS</sequence>
<proteinExistence type="predicted"/>
<dbReference type="EMBL" id="VSSQ01055098">
    <property type="protein sequence ID" value="MPN09002.1"/>
    <property type="molecule type" value="Genomic_DNA"/>
</dbReference>
<protein>
    <submittedName>
        <fullName evidence="1">Uncharacterized protein</fullName>
    </submittedName>
</protein>
<gene>
    <name evidence="1" type="ORF">SDC9_156290</name>
</gene>
<accession>A0A645F642</accession>
<name>A0A645F642_9ZZZZ</name>
<reference evidence="1" key="1">
    <citation type="submission" date="2019-08" db="EMBL/GenBank/DDBJ databases">
        <authorList>
            <person name="Kucharzyk K."/>
            <person name="Murdoch R.W."/>
            <person name="Higgins S."/>
            <person name="Loffler F."/>
        </authorList>
    </citation>
    <scope>NUCLEOTIDE SEQUENCE</scope>
</reference>
<comment type="caution">
    <text evidence="1">The sequence shown here is derived from an EMBL/GenBank/DDBJ whole genome shotgun (WGS) entry which is preliminary data.</text>
</comment>
<organism evidence="1">
    <name type="scientific">bioreactor metagenome</name>
    <dbReference type="NCBI Taxonomy" id="1076179"/>
    <lineage>
        <taxon>unclassified sequences</taxon>
        <taxon>metagenomes</taxon>
        <taxon>ecological metagenomes</taxon>
    </lineage>
</organism>